<evidence type="ECO:0000259" key="2">
    <source>
        <dbReference type="Pfam" id="PF13628"/>
    </source>
</evidence>
<evidence type="ECO:0000313" key="4">
    <source>
        <dbReference type="Proteomes" id="UP000245368"/>
    </source>
</evidence>
<feature type="signal peptide" evidence="1">
    <location>
        <begin position="1"/>
        <end position="20"/>
    </location>
</feature>
<sequence>MLKHAAVFLFPCLLASCAPSMMGMTASTNDGLFLQAVAGSNLFEIQSSQLAVSKATTPAVKAYAQHLIDDHTMAQQKVTALAATRGVALPKMLPPELQLKINSLSSMSGAAFEGAYLREQVVAHQLALSVLQNEQMAGKDADVVNFANQQVPVIQQHLQEAQSLAPAPS</sequence>
<organism evidence="3 4">
    <name type="scientific">Deinococcus irradiatisoli</name>
    <dbReference type="NCBI Taxonomy" id="2202254"/>
    <lineage>
        <taxon>Bacteria</taxon>
        <taxon>Thermotogati</taxon>
        <taxon>Deinococcota</taxon>
        <taxon>Deinococci</taxon>
        <taxon>Deinococcales</taxon>
        <taxon>Deinococcaceae</taxon>
        <taxon>Deinococcus</taxon>
    </lineage>
</organism>
<dbReference type="PANTHER" id="PTHR38593:SF1">
    <property type="entry name" value="BLR2558 PROTEIN"/>
    <property type="match status" value="1"/>
</dbReference>
<evidence type="ECO:0000256" key="1">
    <source>
        <dbReference type="SAM" id="SignalP"/>
    </source>
</evidence>
<keyword evidence="1" id="KW-0732">Signal</keyword>
<dbReference type="PROSITE" id="PS51257">
    <property type="entry name" value="PROKAR_LIPOPROTEIN"/>
    <property type="match status" value="1"/>
</dbReference>
<dbReference type="InterPro" id="IPR012347">
    <property type="entry name" value="Ferritin-like"/>
</dbReference>
<dbReference type="PANTHER" id="PTHR38593">
    <property type="entry name" value="BLR2558 PROTEIN"/>
    <property type="match status" value="1"/>
</dbReference>
<feature type="domain" description="DUF4142" evidence="2">
    <location>
        <begin position="30"/>
        <end position="164"/>
    </location>
</feature>
<name>A0A2Z3JFK5_9DEIO</name>
<dbReference type="InterPro" id="IPR025419">
    <property type="entry name" value="DUF4142"/>
</dbReference>
<reference evidence="3 4" key="1">
    <citation type="submission" date="2018-05" db="EMBL/GenBank/DDBJ databases">
        <title>Complete Genome Sequence of Deinococcus sp. strain 17bor-2.</title>
        <authorList>
            <person name="Srinivasan S."/>
        </authorList>
    </citation>
    <scope>NUCLEOTIDE SEQUENCE [LARGE SCALE GENOMIC DNA]</scope>
    <source>
        <strain evidence="3 4">17bor-2</strain>
    </source>
</reference>
<dbReference type="KEGG" id="dez:DKM44_12625"/>
<keyword evidence="4" id="KW-1185">Reference proteome</keyword>
<accession>A0A2Z3JFK5</accession>
<gene>
    <name evidence="3" type="ORF">DKM44_12625</name>
</gene>
<feature type="chain" id="PRO_5016236167" evidence="1">
    <location>
        <begin position="21"/>
        <end position="169"/>
    </location>
</feature>
<evidence type="ECO:0000313" key="3">
    <source>
        <dbReference type="EMBL" id="AWN23967.1"/>
    </source>
</evidence>
<dbReference type="AlphaFoldDB" id="A0A2Z3JFK5"/>
<dbReference type="OrthoDB" id="9101320at2"/>
<dbReference type="Pfam" id="PF13628">
    <property type="entry name" value="DUF4142"/>
    <property type="match status" value="1"/>
</dbReference>
<dbReference type="Gene3D" id="1.20.1260.10">
    <property type="match status" value="1"/>
</dbReference>
<protein>
    <submittedName>
        <fullName evidence="3">DUF4142 domain-containing protein</fullName>
    </submittedName>
</protein>
<dbReference type="Proteomes" id="UP000245368">
    <property type="component" value="Chromosome"/>
</dbReference>
<dbReference type="EMBL" id="CP029494">
    <property type="protein sequence ID" value="AWN23967.1"/>
    <property type="molecule type" value="Genomic_DNA"/>
</dbReference>
<proteinExistence type="predicted"/>